<reference evidence="2" key="2">
    <citation type="submission" date="2019-01" db="UniProtKB">
        <authorList>
            <consortium name="EnsemblPlants"/>
        </authorList>
    </citation>
    <scope>IDENTIFICATION</scope>
    <source>
        <strain evidence="2">cv. Heinz 1706</strain>
    </source>
</reference>
<organism evidence="2">
    <name type="scientific">Solanum lycopersicum</name>
    <name type="common">Tomato</name>
    <name type="synonym">Lycopersicon esculentum</name>
    <dbReference type="NCBI Taxonomy" id="4081"/>
    <lineage>
        <taxon>Eukaryota</taxon>
        <taxon>Viridiplantae</taxon>
        <taxon>Streptophyta</taxon>
        <taxon>Embryophyta</taxon>
        <taxon>Tracheophyta</taxon>
        <taxon>Spermatophyta</taxon>
        <taxon>Magnoliopsida</taxon>
        <taxon>eudicotyledons</taxon>
        <taxon>Gunneridae</taxon>
        <taxon>Pentapetalae</taxon>
        <taxon>asterids</taxon>
        <taxon>lamiids</taxon>
        <taxon>Solanales</taxon>
        <taxon>Solanaceae</taxon>
        <taxon>Solanoideae</taxon>
        <taxon>Solaneae</taxon>
        <taxon>Solanum</taxon>
        <taxon>Solanum subgen. Lycopersicon</taxon>
    </lineage>
</organism>
<proteinExistence type="predicted"/>
<protein>
    <submittedName>
        <fullName evidence="2">Uncharacterized protein</fullName>
    </submittedName>
</protein>
<sequence length="72" mass="8341">MSAVQFLLVHQGEFLALFIPFITPLFFILLRHLLHRKFSSRLRRIKTLFCFWILSSAGCLIFVSSNQKSVVG</sequence>
<keyword evidence="3" id="KW-1185">Reference proteome</keyword>
<evidence type="ECO:0000313" key="2">
    <source>
        <dbReference type="EnsemblPlants" id="Solyc03g118420.3.1"/>
    </source>
</evidence>
<keyword evidence="1" id="KW-1133">Transmembrane helix</keyword>
<evidence type="ECO:0000256" key="1">
    <source>
        <dbReference type="SAM" id="Phobius"/>
    </source>
</evidence>
<dbReference type="EnsemblPlants" id="Solyc03g118420.3.1">
    <property type="protein sequence ID" value="Solyc03g118420.3.1"/>
    <property type="gene ID" value="Solyc03g118420.3"/>
</dbReference>
<feature type="transmembrane region" description="Helical" evidence="1">
    <location>
        <begin position="14"/>
        <end position="33"/>
    </location>
</feature>
<name>A0A3Q7FTW8_SOLLC</name>
<dbReference type="Proteomes" id="UP000004994">
    <property type="component" value="Chromosome 3"/>
</dbReference>
<feature type="transmembrane region" description="Helical" evidence="1">
    <location>
        <begin position="45"/>
        <end position="63"/>
    </location>
</feature>
<dbReference type="InParanoid" id="A0A3Q7FTW8"/>
<dbReference type="Gramene" id="Solyc03g118420.3.1">
    <property type="protein sequence ID" value="Solyc03g118420.3.1"/>
    <property type="gene ID" value="Solyc03g118420.3"/>
</dbReference>
<evidence type="ECO:0000313" key="3">
    <source>
        <dbReference type="Proteomes" id="UP000004994"/>
    </source>
</evidence>
<reference evidence="2" key="1">
    <citation type="journal article" date="2012" name="Nature">
        <title>The tomato genome sequence provides insights into fleshy fruit evolution.</title>
        <authorList>
            <consortium name="Tomato Genome Consortium"/>
        </authorList>
    </citation>
    <scope>NUCLEOTIDE SEQUENCE [LARGE SCALE GENOMIC DNA]</scope>
    <source>
        <strain evidence="2">cv. Heinz 1706</strain>
    </source>
</reference>
<accession>A0A3Q7FTW8</accession>
<dbReference type="AlphaFoldDB" id="A0A3Q7FTW8"/>
<keyword evidence="1" id="KW-0812">Transmembrane</keyword>
<keyword evidence="1" id="KW-0472">Membrane</keyword>